<proteinExistence type="predicted"/>
<dbReference type="AlphaFoldDB" id="A0A088B2Y8"/>
<dbReference type="PANTHER" id="PTHR30007">
    <property type="entry name" value="PHP DOMAIN PROTEIN"/>
    <property type="match status" value="1"/>
</dbReference>
<gene>
    <name evidence="2" type="ORF">MOC_1p0028</name>
</gene>
<dbReference type="PANTHER" id="PTHR30007:SF1">
    <property type="entry name" value="BLR1914 PROTEIN"/>
    <property type="match status" value="1"/>
</dbReference>
<reference evidence="2" key="1">
    <citation type="journal article" date="2014" name="PLoS ONE">
        <title>Genome Information of Methylobacterium oryzae, a Plant-Probiotic Methylotroph in the Phyllosphere.</title>
        <authorList>
            <person name="Kwak M.J."/>
            <person name="Jeong H."/>
            <person name="Madhaiyan M."/>
            <person name="Lee Y."/>
            <person name="Sa T.M."/>
            <person name="Oh T.K."/>
            <person name="Kim J.F."/>
        </authorList>
    </citation>
    <scope>NUCLEOTIDE SEQUENCE</scope>
    <source>
        <strain evidence="2">CBMB20</strain>
        <plasmid evidence="2">pMOC1</plasmid>
    </source>
</reference>
<sequence>MIADGAGHAIAFRIAPGQAHELPHALPLLDHLPGVPGWIVADRGHSSHRFRQHVRNAGAKPAIPSKRNEAPARCPDWIYTNRNIVERLWARLKEWRAVATRYEKTAASFSGVLCLAAALDHLR</sequence>
<dbReference type="EMBL" id="JX627580">
    <property type="protein sequence ID" value="AGO88266.1"/>
    <property type="molecule type" value="Genomic_DNA"/>
</dbReference>
<protein>
    <submittedName>
        <fullName evidence="2">Transposase IS4 family protein</fullName>
    </submittedName>
</protein>
<evidence type="ECO:0000313" key="2">
    <source>
        <dbReference type="EMBL" id="AGO88266.1"/>
    </source>
</evidence>
<feature type="domain" description="Transposase DDE" evidence="1">
    <location>
        <begin position="40"/>
        <end position="123"/>
    </location>
</feature>
<organism evidence="2">
    <name type="scientific">Methylobacterium oryzae CBMB20</name>
    <dbReference type="NCBI Taxonomy" id="693986"/>
    <lineage>
        <taxon>Bacteria</taxon>
        <taxon>Pseudomonadati</taxon>
        <taxon>Pseudomonadota</taxon>
        <taxon>Alphaproteobacteria</taxon>
        <taxon>Hyphomicrobiales</taxon>
        <taxon>Methylobacteriaceae</taxon>
        <taxon>Methylobacterium</taxon>
    </lineage>
</organism>
<name>A0A088B2Y8_9HYPH</name>
<keyword evidence="2" id="KW-0614">Plasmid</keyword>
<accession>A0A088B2Y8</accession>
<geneLocation type="plasmid" evidence="2">
    <name>pMOC1</name>
</geneLocation>
<evidence type="ECO:0000259" key="1">
    <source>
        <dbReference type="Pfam" id="PF13586"/>
    </source>
</evidence>
<dbReference type="InterPro" id="IPR025668">
    <property type="entry name" value="Tnp_DDE_dom"/>
</dbReference>
<dbReference type="Pfam" id="PF13586">
    <property type="entry name" value="DDE_Tnp_1_2"/>
    <property type="match status" value="1"/>
</dbReference>